<evidence type="ECO:0000313" key="2">
    <source>
        <dbReference type="EMBL" id="PWA19943.1"/>
    </source>
</evidence>
<evidence type="ECO:0000256" key="1">
    <source>
        <dbReference type="SAM" id="MobiDB-lite"/>
    </source>
</evidence>
<organism evidence="2 3">
    <name type="scientific">Gambusia affinis</name>
    <name type="common">Western mosquitofish</name>
    <name type="synonym">Heterandria affinis</name>
    <dbReference type="NCBI Taxonomy" id="33528"/>
    <lineage>
        <taxon>Eukaryota</taxon>
        <taxon>Metazoa</taxon>
        <taxon>Chordata</taxon>
        <taxon>Craniata</taxon>
        <taxon>Vertebrata</taxon>
        <taxon>Euteleostomi</taxon>
        <taxon>Actinopterygii</taxon>
        <taxon>Neopterygii</taxon>
        <taxon>Teleostei</taxon>
        <taxon>Neoteleostei</taxon>
        <taxon>Acanthomorphata</taxon>
        <taxon>Ovalentaria</taxon>
        <taxon>Atherinomorphae</taxon>
        <taxon>Cyprinodontiformes</taxon>
        <taxon>Poeciliidae</taxon>
        <taxon>Poeciliinae</taxon>
        <taxon>Gambusia</taxon>
    </lineage>
</organism>
<dbReference type="Proteomes" id="UP000250572">
    <property type="component" value="Unassembled WGS sequence"/>
</dbReference>
<dbReference type="STRING" id="33528.ENSGAFP00000004991"/>
<dbReference type="SUPFAM" id="SSF51735">
    <property type="entry name" value="NAD(P)-binding Rossmann-fold domains"/>
    <property type="match status" value="1"/>
</dbReference>
<feature type="non-terminal residue" evidence="2">
    <location>
        <position position="254"/>
    </location>
</feature>
<proteinExistence type="predicted"/>
<evidence type="ECO:0000313" key="3">
    <source>
        <dbReference type="Proteomes" id="UP000250572"/>
    </source>
</evidence>
<dbReference type="InterPro" id="IPR051468">
    <property type="entry name" value="Fungal_SecMetab_SDRs"/>
</dbReference>
<accession>A0A315VAJ0</accession>
<dbReference type="InterPro" id="IPR036291">
    <property type="entry name" value="NAD(P)-bd_dom_sf"/>
</dbReference>
<feature type="region of interest" description="Disordered" evidence="1">
    <location>
        <begin position="187"/>
        <end position="216"/>
    </location>
</feature>
<keyword evidence="3" id="KW-1185">Reference proteome</keyword>
<reference evidence="2 3" key="1">
    <citation type="journal article" date="2018" name="G3 (Bethesda)">
        <title>A High-Quality Reference Genome for the Invasive Mosquitofish Gambusia affinis Using a Chicago Library.</title>
        <authorList>
            <person name="Hoffberg S.L."/>
            <person name="Troendle N.J."/>
            <person name="Glenn T.C."/>
            <person name="Mahmud O."/>
            <person name="Louha S."/>
            <person name="Chalopin D."/>
            <person name="Bennetzen J.L."/>
            <person name="Mauricio R."/>
        </authorList>
    </citation>
    <scope>NUCLEOTIDE SEQUENCE [LARGE SCALE GENOMIC DNA]</scope>
    <source>
        <strain evidence="2">NE01/NJP1002.9</strain>
        <tissue evidence="2">Muscle</tissue>
    </source>
</reference>
<dbReference type="InterPro" id="IPR002347">
    <property type="entry name" value="SDR_fam"/>
</dbReference>
<protein>
    <recommendedName>
        <fullName evidence="4">C-factor</fullName>
    </recommendedName>
</protein>
<dbReference type="GO" id="GO:0005737">
    <property type="term" value="C:cytoplasm"/>
    <property type="evidence" value="ECO:0007669"/>
    <property type="project" value="TreeGrafter"/>
</dbReference>
<sequence length="254" mass="28256">MFLPLLQQAASTRDEGDDMSCRRSAIINMSTVFASVKKCPETFQMAQMYPYRTSKAALNMLTCCQAEDFRRHGILVTAIHPGWVQTEMGGEQAPLMPQDSVAGMLRVMSTLSNKHSGLLLDWEGNTIPWPSSFSQVLMTCWRDEEYRRRPGCSLGLGFLLGGRIQNISPSSPKPAQRAPLDVGKQQFFSSKPTGHIPQGLKNTNKEDMKLEDETDTSCFTNSKPMPLLVPVTKMLPFRFTDMLAVKPSEPSACT</sequence>
<gene>
    <name evidence="2" type="ORF">CCH79_00016580</name>
</gene>
<dbReference type="Pfam" id="PF00106">
    <property type="entry name" value="adh_short"/>
    <property type="match status" value="1"/>
</dbReference>
<dbReference type="PANTHER" id="PTHR43544:SF33">
    <property type="entry name" value="C-FACTOR"/>
    <property type="match status" value="1"/>
</dbReference>
<comment type="caution">
    <text evidence="2">The sequence shown here is derived from an EMBL/GenBank/DDBJ whole genome shotgun (WGS) entry which is preliminary data.</text>
</comment>
<dbReference type="PANTHER" id="PTHR43544">
    <property type="entry name" value="SHORT-CHAIN DEHYDROGENASE/REDUCTASE"/>
    <property type="match status" value="1"/>
</dbReference>
<dbReference type="Gene3D" id="3.40.50.720">
    <property type="entry name" value="NAD(P)-binding Rossmann-like Domain"/>
    <property type="match status" value="1"/>
</dbReference>
<dbReference type="AlphaFoldDB" id="A0A315VAJ0"/>
<dbReference type="EMBL" id="NHOQ01002041">
    <property type="protein sequence ID" value="PWA19943.1"/>
    <property type="molecule type" value="Genomic_DNA"/>
</dbReference>
<dbReference type="PRINTS" id="PR00081">
    <property type="entry name" value="GDHRDH"/>
</dbReference>
<evidence type="ECO:0008006" key="4">
    <source>
        <dbReference type="Google" id="ProtNLM"/>
    </source>
</evidence>
<dbReference type="GO" id="GO:0016491">
    <property type="term" value="F:oxidoreductase activity"/>
    <property type="evidence" value="ECO:0007669"/>
    <property type="project" value="TreeGrafter"/>
</dbReference>
<name>A0A315VAJ0_GAMAF</name>